<keyword evidence="1" id="KW-0677">Repeat</keyword>
<dbReference type="EMBL" id="CAJPWZ010000700">
    <property type="protein sequence ID" value="CAG2198854.1"/>
    <property type="molecule type" value="Genomic_DNA"/>
</dbReference>
<proteinExistence type="predicted"/>
<dbReference type="PROSITE" id="PS50088">
    <property type="entry name" value="ANK_REPEAT"/>
    <property type="match status" value="2"/>
</dbReference>
<dbReference type="Pfam" id="PF12796">
    <property type="entry name" value="Ank_2"/>
    <property type="match status" value="1"/>
</dbReference>
<dbReference type="Pfam" id="PF13857">
    <property type="entry name" value="Ank_5"/>
    <property type="match status" value="1"/>
</dbReference>
<keyword evidence="2 3" id="KW-0040">ANK repeat</keyword>
<evidence type="ECO:0000313" key="5">
    <source>
        <dbReference type="Proteomes" id="UP000683360"/>
    </source>
</evidence>
<dbReference type="GO" id="GO:0031436">
    <property type="term" value="C:BRCA1-BARD1 complex"/>
    <property type="evidence" value="ECO:0007669"/>
    <property type="project" value="TreeGrafter"/>
</dbReference>
<comment type="caution">
    <text evidence="4">The sequence shown here is derived from an EMBL/GenBank/DDBJ whole genome shotgun (WGS) entry which is preliminary data.</text>
</comment>
<feature type="repeat" description="ANK" evidence="3">
    <location>
        <begin position="15"/>
        <end position="47"/>
    </location>
</feature>
<feature type="repeat" description="ANK" evidence="3">
    <location>
        <begin position="106"/>
        <end position="138"/>
    </location>
</feature>
<evidence type="ECO:0000256" key="2">
    <source>
        <dbReference type="ARBA" id="ARBA00023043"/>
    </source>
</evidence>
<evidence type="ECO:0000256" key="1">
    <source>
        <dbReference type="ARBA" id="ARBA00022737"/>
    </source>
</evidence>
<evidence type="ECO:0000256" key="3">
    <source>
        <dbReference type="PROSITE-ProRule" id="PRU00023"/>
    </source>
</evidence>
<accession>A0A8S3QT58</accession>
<organism evidence="4 5">
    <name type="scientific">Mytilus edulis</name>
    <name type="common">Blue mussel</name>
    <dbReference type="NCBI Taxonomy" id="6550"/>
    <lineage>
        <taxon>Eukaryota</taxon>
        <taxon>Metazoa</taxon>
        <taxon>Spiralia</taxon>
        <taxon>Lophotrochozoa</taxon>
        <taxon>Mollusca</taxon>
        <taxon>Bivalvia</taxon>
        <taxon>Autobranchia</taxon>
        <taxon>Pteriomorphia</taxon>
        <taxon>Mytilida</taxon>
        <taxon>Mytiloidea</taxon>
        <taxon>Mytilidae</taxon>
        <taxon>Mytilinae</taxon>
        <taxon>Mytilus</taxon>
    </lineage>
</organism>
<dbReference type="AlphaFoldDB" id="A0A8S3QT58"/>
<protein>
    <submittedName>
        <fullName evidence="4">Uncharacterized protein</fullName>
    </submittedName>
</protein>
<dbReference type="OrthoDB" id="5406014at2759"/>
<dbReference type="PANTHER" id="PTHR24171">
    <property type="entry name" value="ANKYRIN REPEAT DOMAIN-CONTAINING PROTEIN 39-RELATED"/>
    <property type="match status" value="1"/>
</dbReference>
<dbReference type="PANTHER" id="PTHR24171:SF8">
    <property type="entry name" value="BRCA1-ASSOCIATED RING DOMAIN PROTEIN 1"/>
    <property type="match status" value="1"/>
</dbReference>
<dbReference type="InterPro" id="IPR036770">
    <property type="entry name" value="Ankyrin_rpt-contain_sf"/>
</dbReference>
<evidence type="ECO:0000313" key="4">
    <source>
        <dbReference type="EMBL" id="CAG2198854.1"/>
    </source>
</evidence>
<dbReference type="GO" id="GO:0004842">
    <property type="term" value="F:ubiquitin-protein transferase activity"/>
    <property type="evidence" value="ECO:0007669"/>
    <property type="project" value="TreeGrafter"/>
</dbReference>
<gene>
    <name evidence="4" type="ORF">MEDL_13572</name>
</gene>
<reference evidence="4" key="1">
    <citation type="submission" date="2021-03" db="EMBL/GenBank/DDBJ databases">
        <authorList>
            <person name="Bekaert M."/>
        </authorList>
    </citation>
    <scope>NUCLEOTIDE SEQUENCE</scope>
</reference>
<dbReference type="Proteomes" id="UP000683360">
    <property type="component" value="Unassembled WGS sequence"/>
</dbReference>
<keyword evidence="5" id="KW-1185">Reference proteome</keyword>
<dbReference type="InterPro" id="IPR002110">
    <property type="entry name" value="Ankyrin_rpt"/>
</dbReference>
<dbReference type="Gene3D" id="1.25.40.20">
    <property type="entry name" value="Ankyrin repeat-containing domain"/>
    <property type="match status" value="1"/>
</dbReference>
<dbReference type="PROSITE" id="PS50297">
    <property type="entry name" value="ANK_REP_REGION"/>
    <property type="match status" value="2"/>
</dbReference>
<dbReference type="SMART" id="SM00248">
    <property type="entry name" value="ANK"/>
    <property type="match status" value="3"/>
</dbReference>
<dbReference type="GO" id="GO:0085020">
    <property type="term" value="P:protein K6-linked ubiquitination"/>
    <property type="evidence" value="ECO:0007669"/>
    <property type="project" value="TreeGrafter"/>
</dbReference>
<dbReference type="GO" id="GO:0070531">
    <property type="term" value="C:BRCA1-A complex"/>
    <property type="evidence" value="ECO:0007669"/>
    <property type="project" value="TreeGrafter"/>
</dbReference>
<sequence>MLININADINMLDIDFETPLHKSCRKGSVDVILTLLDNGADKRTTNKDGYIPVYLAKTEGNIVNESVLKAFGDAEVGLYQGSSMAVSKNDKCQIQIRACTNDSVGDGWTPLYEACVLGDIETFKSLIRYGASVNMQTISGEMPLIAACQHGHGFLIQTLLDERADINQALVCAVQKDYDRAVGILYVKEET</sequence>
<dbReference type="SUPFAM" id="SSF48403">
    <property type="entry name" value="Ankyrin repeat"/>
    <property type="match status" value="1"/>
</dbReference>
<name>A0A8S3QT58_MYTED</name>